<evidence type="ECO:0000259" key="4">
    <source>
        <dbReference type="Pfam" id="PF00456"/>
    </source>
</evidence>
<dbReference type="PANTHER" id="PTHR47514">
    <property type="entry name" value="TRANSKETOLASE N-TERMINAL SECTION-RELATED"/>
    <property type="match status" value="1"/>
</dbReference>
<comment type="similarity">
    <text evidence="2">Belongs to the transketolase family.</text>
</comment>
<protein>
    <recommendedName>
        <fullName evidence="4">Transketolase N-terminal domain-containing protein</fullName>
    </recommendedName>
</protein>
<dbReference type="Gene3D" id="3.40.50.970">
    <property type="match status" value="1"/>
</dbReference>
<reference evidence="6" key="1">
    <citation type="journal article" date="2019" name="Int. J. Syst. Evol. Microbiol.">
        <title>The Global Catalogue of Microorganisms (GCM) 10K type strain sequencing project: providing services to taxonomists for standard genome sequencing and annotation.</title>
        <authorList>
            <consortium name="The Broad Institute Genomics Platform"/>
            <consortium name="The Broad Institute Genome Sequencing Center for Infectious Disease"/>
            <person name="Wu L."/>
            <person name="Ma J."/>
        </authorList>
    </citation>
    <scope>NUCLEOTIDE SEQUENCE [LARGE SCALE GENOMIC DNA]</scope>
    <source>
        <strain evidence="6">KCTC 52490</strain>
    </source>
</reference>
<name>A0ABW6AKS7_9BACT</name>
<organism evidence="5 6">
    <name type="scientific">Spirosoma flavum</name>
    <dbReference type="NCBI Taxonomy" id="2048557"/>
    <lineage>
        <taxon>Bacteria</taxon>
        <taxon>Pseudomonadati</taxon>
        <taxon>Bacteroidota</taxon>
        <taxon>Cytophagia</taxon>
        <taxon>Cytophagales</taxon>
        <taxon>Cytophagaceae</taxon>
        <taxon>Spirosoma</taxon>
    </lineage>
</organism>
<evidence type="ECO:0000313" key="6">
    <source>
        <dbReference type="Proteomes" id="UP001597512"/>
    </source>
</evidence>
<evidence type="ECO:0000313" key="5">
    <source>
        <dbReference type="EMBL" id="MFD2935142.1"/>
    </source>
</evidence>
<dbReference type="InterPro" id="IPR029061">
    <property type="entry name" value="THDP-binding"/>
</dbReference>
<comment type="caution">
    <text evidence="5">The sequence shown here is derived from an EMBL/GenBank/DDBJ whole genome shotgun (WGS) entry which is preliminary data.</text>
</comment>
<keyword evidence="3" id="KW-0786">Thiamine pyrophosphate</keyword>
<dbReference type="Proteomes" id="UP001597512">
    <property type="component" value="Unassembled WGS sequence"/>
</dbReference>
<evidence type="ECO:0000256" key="3">
    <source>
        <dbReference type="ARBA" id="ARBA00023052"/>
    </source>
</evidence>
<comment type="cofactor">
    <cofactor evidence="1">
        <name>thiamine diphosphate</name>
        <dbReference type="ChEBI" id="CHEBI:58937"/>
    </cofactor>
</comment>
<evidence type="ECO:0000256" key="2">
    <source>
        <dbReference type="ARBA" id="ARBA00007131"/>
    </source>
</evidence>
<keyword evidence="6" id="KW-1185">Reference proteome</keyword>
<dbReference type="RefSeq" id="WP_381503084.1">
    <property type="nucleotide sequence ID" value="NZ_JBHUOM010000012.1"/>
</dbReference>
<dbReference type="SUPFAM" id="SSF52518">
    <property type="entry name" value="Thiamin diphosphate-binding fold (THDP-binding)"/>
    <property type="match status" value="1"/>
</dbReference>
<dbReference type="InterPro" id="IPR005474">
    <property type="entry name" value="Transketolase_N"/>
</dbReference>
<accession>A0ABW6AKS7</accession>
<evidence type="ECO:0000256" key="1">
    <source>
        <dbReference type="ARBA" id="ARBA00001964"/>
    </source>
</evidence>
<dbReference type="EMBL" id="JBHUOM010000012">
    <property type="protein sequence ID" value="MFD2935142.1"/>
    <property type="molecule type" value="Genomic_DNA"/>
</dbReference>
<dbReference type="Pfam" id="PF00456">
    <property type="entry name" value="Transketolase_N"/>
    <property type="match status" value="1"/>
</dbReference>
<sequence>MPHRRLDNLIAIVDVNGQQIDGPTDVVLNNRDLGKKYDVFGWNVLHMDGNKLAIRRTKSWGNMG</sequence>
<gene>
    <name evidence="5" type="ORF">ACFS25_15225</name>
</gene>
<proteinExistence type="inferred from homology"/>
<dbReference type="PANTHER" id="PTHR47514:SF1">
    <property type="entry name" value="TRANSKETOLASE N-TERMINAL SECTION-RELATED"/>
    <property type="match status" value="1"/>
</dbReference>
<feature type="domain" description="Transketolase N-terminal" evidence="4">
    <location>
        <begin position="3"/>
        <end position="50"/>
    </location>
</feature>